<keyword evidence="6 9" id="KW-0067">ATP-binding</keyword>
<dbReference type="FunFam" id="3.40.50.300:FF:000020">
    <property type="entry name" value="Amino acid ABC transporter ATP-binding component"/>
    <property type="match status" value="1"/>
</dbReference>
<keyword evidence="3" id="KW-0813">Transport</keyword>
<dbReference type="InterPro" id="IPR003439">
    <property type="entry name" value="ABC_transporter-like_ATP-bd"/>
</dbReference>
<dbReference type="CDD" id="cd03262">
    <property type="entry name" value="ABC_HisP_GlnQ"/>
    <property type="match status" value="1"/>
</dbReference>
<dbReference type="OrthoDB" id="9802264at2"/>
<comment type="similarity">
    <text evidence="2">Belongs to the ABC transporter superfamily.</text>
</comment>
<feature type="domain" description="ABC transporter" evidence="8">
    <location>
        <begin position="8"/>
        <end position="252"/>
    </location>
</feature>
<evidence type="ECO:0000259" key="8">
    <source>
        <dbReference type="PROSITE" id="PS50893"/>
    </source>
</evidence>
<name>A0A369THR7_9RHOB</name>
<dbReference type="GO" id="GO:0015424">
    <property type="term" value="F:ABC-type amino acid transporter activity"/>
    <property type="evidence" value="ECO:0007669"/>
    <property type="project" value="InterPro"/>
</dbReference>
<comment type="subcellular location">
    <subcellularLocation>
        <location evidence="1">Cell membrane</location>
        <topology evidence="1">Peripheral membrane protein</topology>
    </subcellularLocation>
</comment>
<evidence type="ECO:0000256" key="4">
    <source>
        <dbReference type="ARBA" id="ARBA00022475"/>
    </source>
</evidence>
<evidence type="ECO:0000313" key="9">
    <source>
        <dbReference type="EMBL" id="RDD64853.1"/>
    </source>
</evidence>
<dbReference type="RefSeq" id="WP_114512368.1">
    <property type="nucleotide sequence ID" value="NZ_QPMK01000017.1"/>
</dbReference>
<evidence type="ECO:0000256" key="2">
    <source>
        <dbReference type="ARBA" id="ARBA00005417"/>
    </source>
</evidence>
<dbReference type="GO" id="GO:0005886">
    <property type="term" value="C:plasma membrane"/>
    <property type="evidence" value="ECO:0007669"/>
    <property type="project" value="UniProtKB-SubCell"/>
</dbReference>
<dbReference type="GO" id="GO:0016887">
    <property type="term" value="F:ATP hydrolysis activity"/>
    <property type="evidence" value="ECO:0007669"/>
    <property type="project" value="InterPro"/>
</dbReference>
<dbReference type="InterPro" id="IPR050086">
    <property type="entry name" value="MetN_ABC_transporter-like"/>
</dbReference>
<dbReference type="PANTHER" id="PTHR43166">
    <property type="entry name" value="AMINO ACID IMPORT ATP-BINDING PROTEIN"/>
    <property type="match status" value="1"/>
</dbReference>
<keyword evidence="4" id="KW-1003">Cell membrane</keyword>
<evidence type="ECO:0000256" key="1">
    <source>
        <dbReference type="ARBA" id="ARBA00004202"/>
    </source>
</evidence>
<evidence type="ECO:0000313" key="10">
    <source>
        <dbReference type="Proteomes" id="UP000253977"/>
    </source>
</evidence>
<dbReference type="GO" id="GO:0005524">
    <property type="term" value="F:ATP binding"/>
    <property type="evidence" value="ECO:0007669"/>
    <property type="project" value="UniProtKB-KW"/>
</dbReference>
<dbReference type="PIRSF" id="PIRSF039085">
    <property type="entry name" value="ABC_ATPase_HisP"/>
    <property type="match status" value="1"/>
</dbReference>
<dbReference type="InterPro" id="IPR003593">
    <property type="entry name" value="AAA+_ATPase"/>
</dbReference>
<evidence type="ECO:0000256" key="7">
    <source>
        <dbReference type="ARBA" id="ARBA00023136"/>
    </source>
</evidence>
<accession>A0A369THR7</accession>
<dbReference type="Gene3D" id="3.40.50.300">
    <property type="entry name" value="P-loop containing nucleotide triphosphate hydrolases"/>
    <property type="match status" value="1"/>
</dbReference>
<comment type="caution">
    <text evidence="9">The sequence shown here is derived from an EMBL/GenBank/DDBJ whole genome shotgun (WGS) entry which is preliminary data.</text>
</comment>
<gene>
    <name evidence="9" type="ORF">DU478_18065</name>
</gene>
<dbReference type="AlphaFoldDB" id="A0A369THR7"/>
<dbReference type="Proteomes" id="UP000253977">
    <property type="component" value="Unassembled WGS sequence"/>
</dbReference>
<evidence type="ECO:0000256" key="6">
    <source>
        <dbReference type="ARBA" id="ARBA00022840"/>
    </source>
</evidence>
<organism evidence="9 10">
    <name type="scientific">Thalassococcus profundi</name>
    <dbReference type="NCBI Taxonomy" id="2282382"/>
    <lineage>
        <taxon>Bacteria</taxon>
        <taxon>Pseudomonadati</taxon>
        <taxon>Pseudomonadota</taxon>
        <taxon>Alphaproteobacteria</taxon>
        <taxon>Rhodobacterales</taxon>
        <taxon>Roseobacteraceae</taxon>
        <taxon>Thalassococcus</taxon>
    </lineage>
</organism>
<reference evidence="9 10" key="1">
    <citation type="submission" date="2018-07" db="EMBL/GenBank/DDBJ databases">
        <title>Thalassococcus profundi sp. nov., a marine bacterium isolated from deep seawater of Okinawa Trough.</title>
        <authorList>
            <person name="Yu M."/>
        </authorList>
    </citation>
    <scope>NUCLEOTIDE SEQUENCE [LARGE SCALE GENOMIC DNA]</scope>
    <source>
        <strain evidence="9 10">WRAS1</strain>
    </source>
</reference>
<keyword evidence="10" id="KW-1185">Reference proteome</keyword>
<dbReference type="InterPro" id="IPR017871">
    <property type="entry name" value="ABC_transporter-like_CS"/>
</dbReference>
<dbReference type="Pfam" id="PF00005">
    <property type="entry name" value="ABC_tran"/>
    <property type="match status" value="1"/>
</dbReference>
<sequence length="257" mass="27930">MTDTPPVIAIRNLHKQYGALEVLKGVDITAARGSVVSLIGSSGSGKSTLLRCANLLEDSQQGEILFKGEPVAWKGSGMARRPGDAKQVLRIRTNLSMVFQQFNLWSHLTILQNVMEAPVTVLGRDPKSVEEAARGYLEKVGIGDKADNFPAQLSGGQQQRAAIARALCMEPEAILFDEPTSALDPELEQEVVKVIKDLAAEGRTMLIVTHDMKMAHDVSSHVVFLHQGLIEEEGPPETLFGAPKSERLRGFLKSTHG</sequence>
<evidence type="ECO:0000256" key="3">
    <source>
        <dbReference type="ARBA" id="ARBA00022448"/>
    </source>
</evidence>
<dbReference type="InterPro" id="IPR030679">
    <property type="entry name" value="ABC_ATPase_HisP-typ"/>
</dbReference>
<proteinExistence type="inferred from homology"/>
<dbReference type="PROSITE" id="PS00211">
    <property type="entry name" value="ABC_TRANSPORTER_1"/>
    <property type="match status" value="1"/>
</dbReference>
<dbReference type="PROSITE" id="PS50893">
    <property type="entry name" value="ABC_TRANSPORTER_2"/>
    <property type="match status" value="1"/>
</dbReference>
<dbReference type="EMBL" id="QPMK01000017">
    <property type="protein sequence ID" value="RDD64853.1"/>
    <property type="molecule type" value="Genomic_DNA"/>
</dbReference>
<dbReference type="InterPro" id="IPR027417">
    <property type="entry name" value="P-loop_NTPase"/>
</dbReference>
<dbReference type="SUPFAM" id="SSF52540">
    <property type="entry name" value="P-loop containing nucleoside triphosphate hydrolases"/>
    <property type="match status" value="1"/>
</dbReference>
<keyword evidence="7" id="KW-0472">Membrane</keyword>
<evidence type="ECO:0000256" key="5">
    <source>
        <dbReference type="ARBA" id="ARBA00022741"/>
    </source>
</evidence>
<protein>
    <submittedName>
        <fullName evidence="9">Amino acid ABC transporter ATP-binding protein</fullName>
    </submittedName>
</protein>
<keyword evidence="5" id="KW-0547">Nucleotide-binding</keyword>
<dbReference type="SMART" id="SM00382">
    <property type="entry name" value="AAA"/>
    <property type="match status" value="1"/>
</dbReference>
<dbReference type="PANTHER" id="PTHR43166:SF35">
    <property type="entry name" value="L-CYSTINE IMPORT ATP-BINDING PROTEIN TCYN"/>
    <property type="match status" value="1"/>
</dbReference>